<feature type="transmembrane region" description="Helical" evidence="1">
    <location>
        <begin position="12"/>
        <end position="35"/>
    </location>
</feature>
<dbReference type="EMBL" id="CP021056">
    <property type="protein sequence ID" value="QXE22683.1"/>
    <property type="molecule type" value="Genomic_DNA"/>
</dbReference>
<organism evidence="2 3">
    <name type="scientific">Richelia sinica FACHB-800</name>
    <dbReference type="NCBI Taxonomy" id="1357546"/>
    <lineage>
        <taxon>Bacteria</taxon>
        <taxon>Bacillati</taxon>
        <taxon>Cyanobacteriota</taxon>
        <taxon>Cyanophyceae</taxon>
        <taxon>Nostocales</taxon>
        <taxon>Nostocaceae</taxon>
        <taxon>Richelia</taxon>
    </lineage>
</organism>
<gene>
    <name evidence="2" type="ORF">B6N60_01369</name>
</gene>
<evidence type="ECO:0000313" key="2">
    <source>
        <dbReference type="EMBL" id="QXE22683.1"/>
    </source>
</evidence>
<dbReference type="AlphaFoldDB" id="A0A975T5Q5"/>
<name>A0A975T5Q5_9NOST</name>
<evidence type="ECO:0008006" key="4">
    <source>
        <dbReference type="Google" id="ProtNLM"/>
    </source>
</evidence>
<reference evidence="2" key="1">
    <citation type="submission" date="2017-04" db="EMBL/GenBank/DDBJ databases">
        <title>Genome deletions in a multicellular cyanobacterial endosymbiont for morphological adaptation in marine diatoms.</title>
        <authorList>
            <person name="Wang Y."/>
            <person name="Gao H."/>
            <person name="Li R."/>
            <person name="Xu X."/>
        </authorList>
    </citation>
    <scope>NUCLEOTIDE SEQUENCE</scope>
    <source>
        <strain evidence="2">FACHB 800</strain>
    </source>
</reference>
<keyword evidence="1" id="KW-0472">Membrane</keyword>
<accession>A0A975T5Q5</accession>
<sequence>MSSTLDLDAANLINLVDGLAAIILSPVIVPIATIVKQPIVQATVKEGIAISEQLQDAVASFTNLSQNQHPHTAQYIDNNIYQNQEQSEVARDIVNVIKDINYDLERVTNGIIDLRIIVPFTIGLLAVRQLLIKGVKLDDIPWYILAWYAFDMFVRLNEDGESNIVPLTNSNIRANLQN</sequence>
<evidence type="ECO:0000256" key="1">
    <source>
        <dbReference type="SAM" id="Phobius"/>
    </source>
</evidence>
<evidence type="ECO:0000313" key="3">
    <source>
        <dbReference type="Proteomes" id="UP000683511"/>
    </source>
</evidence>
<dbReference type="Proteomes" id="UP000683511">
    <property type="component" value="Chromosome"/>
</dbReference>
<keyword evidence="1" id="KW-0812">Transmembrane</keyword>
<proteinExistence type="predicted"/>
<dbReference type="RefSeq" id="WP_190601771.1">
    <property type="nucleotide sequence ID" value="NZ_CP021056.1"/>
</dbReference>
<protein>
    <recommendedName>
        <fullName evidence="4">DUF5132 domain-containing protein</fullName>
    </recommendedName>
</protein>
<keyword evidence="3" id="KW-1185">Reference proteome</keyword>
<dbReference type="KEGG" id="rsin:B6N60_01369"/>
<keyword evidence="1" id="KW-1133">Transmembrane helix</keyword>